<keyword evidence="8" id="KW-0256">Endoplasmic reticulum</keyword>
<evidence type="ECO:0000256" key="2">
    <source>
        <dbReference type="ARBA" id="ARBA00008873"/>
    </source>
</evidence>
<gene>
    <name evidence="11" type="ORF">SOCG_00947</name>
</gene>
<feature type="transmembrane region" description="Helical" evidence="8">
    <location>
        <begin position="59"/>
        <end position="80"/>
    </location>
</feature>
<dbReference type="eggNOG" id="KOG1484">
    <property type="taxonomic scope" value="Eukaryota"/>
</dbReference>
<comment type="function">
    <text evidence="8">Functions as a zinc transporter.</text>
</comment>
<dbReference type="GO" id="GO:0005385">
    <property type="term" value="F:zinc ion transmembrane transporter activity"/>
    <property type="evidence" value="ECO:0007669"/>
    <property type="project" value="UniProtKB-UniRule"/>
</dbReference>
<dbReference type="PANTHER" id="PTHR45755:SF4">
    <property type="entry name" value="ZINC TRANSPORTER 7"/>
    <property type="match status" value="1"/>
</dbReference>
<feature type="transmembrane region" description="Helical" evidence="8">
    <location>
        <begin position="332"/>
        <end position="351"/>
    </location>
</feature>
<evidence type="ECO:0000256" key="6">
    <source>
        <dbReference type="ARBA" id="ARBA00023065"/>
    </source>
</evidence>
<organism evidence="11 12">
    <name type="scientific">Schizosaccharomyces octosporus (strain yFS286)</name>
    <name type="common">Fission yeast</name>
    <name type="synonym">Octosporomyces octosporus</name>
    <dbReference type="NCBI Taxonomy" id="483514"/>
    <lineage>
        <taxon>Eukaryota</taxon>
        <taxon>Fungi</taxon>
        <taxon>Dikarya</taxon>
        <taxon>Ascomycota</taxon>
        <taxon>Taphrinomycotina</taxon>
        <taxon>Schizosaccharomycetes</taxon>
        <taxon>Schizosaccharomycetales</taxon>
        <taxon>Schizosaccharomycetaceae</taxon>
        <taxon>Schizosaccharomyces</taxon>
    </lineage>
</organism>
<dbReference type="Gene3D" id="1.20.1510.10">
    <property type="entry name" value="Cation efflux protein transmembrane domain"/>
    <property type="match status" value="2"/>
</dbReference>
<dbReference type="VEuPathDB" id="FungiDB:SOCG_00947"/>
<reference evidence="11 12" key="1">
    <citation type="journal article" date="2011" name="Science">
        <title>Comparative functional genomics of the fission yeasts.</title>
        <authorList>
            <person name="Rhind N."/>
            <person name="Chen Z."/>
            <person name="Yassour M."/>
            <person name="Thompson D.A."/>
            <person name="Haas B.J."/>
            <person name="Habib N."/>
            <person name="Wapinski I."/>
            <person name="Roy S."/>
            <person name="Lin M.F."/>
            <person name="Heiman D.I."/>
            <person name="Young S.K."/>
            <person name="Furuya K."/>
            <person name="Guo Y."/>
            <person name="Pidoux A."/>
            <person name="Chen H.M."/>
            <person name="Robbertse B."/>
            <person name="Goldberg J.M."/>
            <person name="Aoki K."/>
            <person name="Bayne E.H."/>
            <person name="Berlin A.M."/>
            <person name="Desjardins C.A."/>
            <person name="Dobbs E."/>
            <person name="Dukaj L."/>
            <person name="Fan L."/>
            <person name="FitzGerald M.G."/>
            <person name="French C."/>
            <person name="Gujja S."/>
            <person name="Hansen K."/>
            <person name="Keifenheim D."/>
            <person name="Levin J.Z."/>
            <person name="Mosher R.A."/>
            <person name="Mueller C.A."/>
            <person name="Pfiffner J."/>
            <person name="Priest M."/>
            <person name="Russ C."/>
            <person name="Smialowska A."/>
            <person name="Swoboda P."/>
            <person name="Sykes S.M."/>
            <person name="Vaughn M."/>
            <person name="Vengrova S."/>
            <person name="Yoder R."/>
            <person name="Zeng Q."/>
            <person name="Allshire R."/>
            <person name="Baulcombe D."/>
            <person name="Birren B.W."/>
            <person name="Brown W."/>
            <person name="Ekwall K."/>
            <person name="Kellis M."/>
            <person name="Leatherwood J."/>
            <person name="Levin H."/>
            <person name="Margalit H."/>
            <person name="Martienssen R."/>
            <person name="Nieduszynski C.A."/>
            <person name="Spatafora J.W."/>
            <person name="Friedman N."/>
            <person name="Dalgaard J.Z."/>
            <person name="Baumann P."/>
            <person name="Niki H."/>
            <person name="Regev A."/>
            <person name="Nusbaum C."/>
        </authorList>
    </citation>
    <scope>NUCLEOTIDE SEQUENCE [LARGE SCALE GENOMIC DNA]</scope>
    <source>
        <strain evidence="12">yFS286</strain>
    </source>
</reference>
<feature type="transmembrane region" description="Helical" evidence="8">
    <location>
        <begin position="363"/>
        <end position="382"/>
    </location>
</feature>
<keyword evidence="3 8" id="KW-0813">Transport</keyword>
<keyword evidence="12" id="KW-1185">Reference proteome</keyword>
<feature type="transmembrane region" description="Helical" evidence="8">
    <location>
        <begin position="144"/>
        <end position="163"/>
    </location>
</feature>
<dbReference type="GO" id="GO:0006882">
    <property type="term" value="P:intracellular zinc ion homeostasis"/>
    <property type="evidence" value="ECO:0007669"/>
    <property type="project" value="EnsemblFungi"/>
</dbReference>
<feature type="transmembrane region" description="Helical" evidence="8">
    <location>
        <begin position="556"/>
        <end position="582"/>
    </location>
</feature>
<comment type="subcellular location">
    <subcellularLocation>
        <location evidence="8">Endoplasmic reticulum membrane</location>
        <topology evidence="8">Multi-pass membrane protein</topology>
    </subcellularLocation>
    <subcellularLocation>
        <location evidence="1">Membrane</location>
        <topology evidence="1">Multi-pass membrane protein</topology>
    </subcellularLocation>
</comment>
<evidence type="ECO:0000256" key="7">
    <source>
        <dbReference type="ARBA" id="ARBA00023136"/>
    </source>
</evidence>
<feature type="region of interest" description="Disordered" evidence="9">
    <location>
        <begin position="528"/>
        <end position="547"/>
    </location>
</feature>
<protein>
    <recommendedName>
        <fullName evidence="8">Zinc transporter</fullName>
    </recommendedName>
</protein>
<dbReference type="OrthoDB" id="78669at2759"/>
<dbReference type="GO" id="GO:0031410">
    <property type="term" value="C:cytoplasmic vesicle"/>
    <property type="evidence" value="ECO:0007669"/>
    <property type="project" value="TreeGrafter"/>
</dbReference>
<keyword evidence="5 8" id="KW-1133">Transmembrane helix</keyword>
<feature type="transmembrane region" description="Helical" evidence="8">
    <location>
        <begin position="30"/>
        <end position="47"/>
    </location>
</feature>
<dbReference type="EMBL" id="KE503207">
    <property type="protein sequence ID" value="EPX73192.1"/>
    <property type="molecule type" value="Genomic_DNA"/>
</dbReference>
<dbReference type="GO" id="GO:0005789">
    <property type="term" value="C:endoplasmic reticulum membrane"/>
    <property type="evidence" value="ECO:0007669"/>
    <property type="project" value="UniProtKB-SubCell"/>
</dbReference>
<comment type="similarity">
    <text evidence="2 8">Belongs to the cation diffusion facilitator (CDF) transporter (TC 2.A.4) family. SLC30A subfamily.</text>
</comment>
<dbReference type="PANTHER" id="PTHR45755">
    <property type="match status" value="1"/>
</dbReference>
<evidence type="ECO:0000256" key="4">
    <source>
        <dbReference type="ARBA" id="ARBA00022692"/>
    </source>
</evidence>
<dbReference type="InterPro" id="IPR027469">
    <property type="entry name" value="Cation_efflux_TMD_sf"/>
</dbReference>
<feature type="domain" description="Cation efflux protein transmembrane" evidence="10">
    <location>
        <begin position="332"/>
        <end position="613"/>
    </location>
</feature>
<feature type="transmembrane region" description="Helical" evidence="8">
    <location>
        <begin position="169"/>
        <end position="189"/>
    </location>
</feature>
<evidence type="ECO:0000256" key="1">
    <source>
        <dbReference type="ARBA" id="ARBA00004141"/>
    </source>
</evidence>
<name>S9PYZ1_SCHOY</name>
<evidence type="ECO:0000259" key="10">
    <source>
        <dbReference type="Pfam" id="PF01545"/>
    </source>
</evidence>
<comment type="caution">
    <text evidence="8">Lacks conserved residue(s) required for the propagation of feature annotation.</text>
</comment>
<sequence length="702" mass="79638">MSISSKKLEHDASTLAKKHDLRKFISNHSFLSSKLFGFTFVLLYFFLLNFKVQDATIQLPFYMVFGLFLFISFVTQYLGIFSYSYQPFRIQNVLITTISMSLLTISASEFGSLETLCLCILSYKLFDHRSQFPTPIAAFSSLKHYLIIPSVCLIIVLFSSFFVEPDSSVIKTLFGILCIVCSILLRAFYQDPSKRQEKAEVKLIILSLLICFFSQFGLIPMRFLDVSVTRFSLSSLISIFCINYNDLDIINYSLDLRDVRVVLAIGSVIAHHFVSNSLLKGIIRTYQLFFSFFYVGSDFTNTLKLPDNSRVVSTYKVFLVDGILADKESRSIFFFFLLNLFYMMVQVFYGFYTNSLGLISDAIHMAFDCIAVFVGLVATVLVKLPSNYAYPFGFAKVEALSGFTNGIFLILISCSIVCEASYRLFHPPKMNTDQLLAVSFIGLVVNLVGIVAFNHGHAHGHGSCSHGHQELALPNSTNDVNIYEEFNSHNHDLQTHSIVNDYQDDCRHEHSHNHSHHSGLEKQDFMPRVGHQSHSHHHGHDHYHHHHSENNNMQGIFLHILADAMGSVAVIVSTLLIKWFSWTGFDPLASMITAIFIFISVIPLIINSARNLLTVTDSESEYILKQCLSDISVMRSIISLSNPKFWKNEKGELYGNLHLQVSIEGDLNITRNDIYKKLKTALPNLKDVCIQVERPNTCWCGK</sequence>
<keyword evidence="6 8" id="KW-0406">Ion transport</keyword>
<dbReference type="InterPro" id="IPR058533">
    <property type="entry name" value="Cation_efflux_TM"/>
</dbReference>
<proteinExistence type="inferred from homology"/>
<feature type="transmembrane region" description="Helical" evidence="8">
    <location>
        <begin position="588"/>
        <end position="606"/>
    </location>
</feature>
<accession>S9PYZ1</accession>
<dbReference type="SUPFAM" id="SSF161111">
    <property type="entry name" value="Cation efflux protein transmembrane domain-like"/>
    <property type="match status" value="1"/>
</dbReference>
<dbReference type="HOGENOM" id="CLU_385941_0_0_1"/>
<dbReference type="InterPro" id="IPR002524">
    <property type="entry name" value="Cation_efflux"/>
</dbReference>
<feature type="transmembrane region" description="Helical" evidence="8">
    <location>
        <begin position="261"/>
        <end position="279"/>
    </location>
</feature>
<evidence type="ECO:0000313" key="12">
    <source>
        <dbReference type="Proteomes" id="UP000016088"/>
    </source>
</evidence>
<dbReference type="GeneID" id="25029931"/>
<dbReference type="OMA" id="HMAFDCI"/>
<feature type="transmembrane region" description="Helical" evidence="8">
    <location>
        <begin position="201"/>
        <end position="223"/>
    </location>
</feature>
<dbReference type="GO" id="GO:0000139">
    <property type="term" value="C:Golgi membrane"/>
    <property type="evidence" value="ECO:0007669"/>
    <property type="project" value="EnsemblFungi"/>
</dbReference>
<evidence type="ECO:0000313" key="11">
    <source>
        <dbReference type="EMBL" id="EPX73192.1"/>
    </source>
</evidence>
<feature type="transmembrane region" description="Helical" evidence="8">
    <location>
        <begin position="403"/>
        <end position="422"/>
    </location>
</feature>
<evidence type="ECO:0000256" key="9">
    <source>
        <dbReference type="SAM" id="MobiDB-lite"/>
    </source>
</evidence>
<evidence type="ECO:0000256" key="3">
    <source>
        <dbReference type="ARBA" id="ARBA00022448"/>
    </source>
</evidence>
<keyword evidence="7 8" id="KW-0472">Membrane</keyword>
<dbReference type="AlphaFoldDB" id="S9PYZ1"/>
<evidence type="ECO:0000256" key="5">
    <source>
        <dbReference type="ARBA" id="ARBA00022989"/>
    </source>
</evidence>
<feature type="transmembrane region" description="Helical" evidence="8">
    <location>
        <begin position="434"/>
        <end position="453"/>
    </location>
</feature>
<evidence type="ECO:0000256" key="8">
    <source>
        <dbReference type="RuleBase" id="RU369017"/>
    </source>
</evidence>
<dbReference type="Pfam" id="PF01545">
    <property type="entry name" value="Cation_efflux"/>
    <property type="match status" value="1"/>
</dbReference>
<keyword evidence="4 8" id="KW-0812">Transmembrane</keyword>
<dbReference type="InterPro" id="IPR045316">
    <property type="entry name" value="Msc2-like"/>
</dbReference>
<feature type="compositionally biased region" description="Basic residues" evidence="9">
    <location>
        <begin position="531"/>
        <end position="547"/>
    </location>
</feature>
<dbReference type="NCBIfam" id="TIGR01297">
    <property type="entry name" value="CDF"/>
    <property type="match status" value="1"/>
</dbReference>
<dbReference type="RefSeq" id="XP_013018821.1">
    <property type="nucleotide sequence ID" value="XM_013163367.1"/>
</dbReference>
<dbReference type="GO" id="GO:1904257">
    <property type="term" value="P:zinc ion import into Golgi lumen"/>
    <property type="evidence" value="ECO:0007669"/>
    <property type="project" value="EnsemblFungi"/>
</dbReference>
<dbReference type="Proteomes" id="UP000016088">
    <property type="component" value="Unassembled WGS sequence"/>
</dbReference>